<dbReference type="Gene3D" id="3.40.190.150">
    <property type="entry name" value="Bordetella uptake gene, domain 1"/>
    <property type="match status" value="1"/>
</dbReference>
<evidence type="ECO:0000256" key="2">
    <source>
        <dbReference type="SAM" id="Phobius"/>
    </source>
</evidence>
<dbReference type="PROSITE" id="PS51257">
    <property type="entry name" value="PROKAR_LIPOPROTEIN"/>
    <property type="match status" value="1"/>
</dbReference>
<evidence type="ECO:0000313" key="4">
    <source>
        <dbReference type="EMBL" id="QDV37108.1"/>
    </source>
</evidence>
<reference evidence="4 5" key="1">
    <citation type="submission" date="2019-02" db="EMBL/GenBank/DDBJ databases">
        <title>Deep-cultivation of Planctomycetes and their phenomic and genomic characterization uncovers novel biology.</title>
        <authorList>
            <person name="Wiegand S."/>
            <person name="Jogler M."/>
            <person name="Boedeker C."/>
            <person name="Pinto D."/>
            <person name="Vollmers J."/>
            <person name="Rivas-Marin E."/>
            <person name="Kohn T."/>
            <person name="Peeters S.H."/>
            <person name="Heuer A."/>
            <person name="Rast P."/>
            <person name="Oberbeckmann S."/>
            <person name="Bunk B."/>
            <person name="Jeske O."/>
            <person name="Meyerdierks A."/>
            <person name="Storesund J.E."/>
            <person name="Kallscheuer N."/>
            <person name="Luecker S."/>
            <person name="Lage O.M."/>
            <person name="Pohl T."/>
            <person name="Merkel B.J."/>
            <person name="Hornburger P."/>
            <person name="Mueller R.-W."/>
            <person name="Bruemmer F."/>
            <person name="Labrenz M."/>
            <person name="Spormann A.M."/>
            <person name="Op den Camp H."/>
            <person name="Overmann J."/>
            <person name="Amann R."/>
            <person name="Jetten M.S.M."/>
            <person name="Mascher T."/>
            <person name="Medema M.H."/>
            <person name="Devos D.P."/>
            <person name="Kaster A.-K."/>
            <person name="Ovreas L."/>
            <person name="Rohde M."/>
            <person name="Galperin M.Y."/>
            <person name="Jogler C."/>
        </authorList>
    </citation>
    <scope>NUCLEOTIDE SEQUENCE [LARGE SCALE GENOMIC DNA]</scope>
    <source>
        <strain evidence="4 5">ElP</strain>
    </source>
</reference>
<proteinExistence type="inferred from homology"/>
<dbReference type="KEGG" id="tpla:ElP_50410"/>
<dbReference type="Gene3D" id="3.40.190.10">
    <property type="entry name" value="Periplasmic binding protein-like II"/>
    <property type="match status" value="1"/>
</dbReference>
<feature type="transmembrane region" description="Helical" evidence="2">
    <location>
        <begin position="378"/>
        <end position="399"/>
    </location>
</feature>
<feature type="transmembrane region" description="Helical" evidence="2">
    <location>
        <begin position="338"/>
        <end position="357"/>
    </location>
</feature>
<evidence type="ECO:0000256" key="1">
    <source>
        <dbReference type="ARBA" id="ARBA00006987"/>
    </source>
</evidence>
<dbReference type="AlphaFoldDB" id="A0A518H8D2"/>
<dbReference type="InterPro" id="IPR009936">
    <property type="entry name" value="DUF1468"/>
</dbReference>
<evidence type="ECO:0000259" key="3">
    <source>
        <dbReference type="Pfam" id="PF07331"/>
    </source>
</evidence>
<dbReference type="PANTHER" id="PTHR42928:SF5">
    <property type="entry name" value="BLR1237 PROTEIN"/>
    <property type="match status" value="1"/>
</dbReference>
<dbReference type="PANTHER" id="PTHR42928">
    <property type="entry name" value="TRICARBOXYLATE-BINDING PROTEIN"/>
    <property type="match status" value="1"/>
</dbReference>
<dbReference type="Pfam" id="PF07331">
    <property type="entry name" value="TctB"/>
    <property type="match status" value="1"/>
</dbReference>
<accession>A0A518H8D2</accession>
<keyword evidence="4" id="KW-0675">Receptor</keyword>
<dbReference type="Proteomes" id="UP000317835">
    <property type="component" value="Chromosome"/>
</dbReference>
<dbReference type="EMBL" id="CP036426">
    <property type="protein sequence ID" value="QDV37108.1"/>
    <property type="molecule type" value="Genomic_DNA"/>
</dbReference>
<dbReference type="SUPFAM" id="SSF53850">
    <property type="entry name" value="Periplasmic binding protein-like II"/>
    <property type="match status" value="1"/>
</dbReference>
<comment type="similarity">
    <text evidence="1">Belongs to the UPF0065 (bug) family.</text>
</comment>
<dbReference type="InterPro" id="IPR005064">
    <property type="entry name" value="BUG"/>
</dbReference>
<organism evidence="4 5">
    <name type="scientific">Tautonia plasticadhaerens</name>
    <dbReference type="NCBI Taxonomy" id="2527974"/>
    <lineage>
        <taxon>Bacteria</taxon>
        <taxon>Pseudomonadati</taxon>
        <taxon>Planctomycetota</taxon>
        <taxon>Planctomycetia</taxon>
        <taxon>Isosphaerales</taxon>
        <taxon>Isosphaeraceae</taxon>
        <taxon>Tautonia</taxon>
    </lineage>
</organism>
<keyword evidence="2" id="KW-1133">Transmembrane helix</keyword>
<gene>
    <name evidence="4" type="ORF">ElP_50410</name>
</gene>
<dbReference type="RefSeq" id="WP_197446340.1">
    <property type="nucleotide sequence ID" value="NZ_CP036426.1"/>
</dbReference>
<sequence>MIRSRSIRPPGRLLPLILASTAVVLAGCSGEERFPDRPIMLICPWSAGGGTDTVSRKVAAMLEQDLGVPVNVVNATGGSGVTGHTRGALAPPDGHSITMITVELNMLHWRGLTNIGPDDFRPVMLLNQDAAALFVPADSPWGSISDVRAAVAEAPRSLKASGTAQGGIWHVSLAGWLDAEGLRADDVLWIPINGAGPSLDALMSGGIDMVCCSLPEASSLMEAGRVRCLGVMAEARIPDFPDVPTFGEQGSDWSMGGWRGLGLPLGVPEDRAELLVSAVDRVIRSEDYLGFMEHTGFNVSPAPPGEFREIMEQFDRQMGDILMGEAFQSVRRTRYGPMIFPIVILALLGASLAVLLLRGSLRRDPGAPRLDRAGLARMGLVVLFVVSYMALAGQVGYLLSASTLLLGMLLALGVRWPVALATSAALVPATYQIFAVGLRVPLPWGWLGW</sequence>
<feature type="domain" description="DUF1468" evidence="3">
    <location>
        <begin position="331"/>
        <end position="443"/>
    </location>
</feature>
<keyword evidence="2" id="KW-0812">Transmembrane</keyword>
<keyword evidence="5" id="KW-1185">Reference proteome</keyword>
<evidence type="ECO:0000313" key="5">
    <source>
        <dbReference type="Proteomes" id="UP000317835"/>
    </source>
</evidence>
<name>A0A518H8D2_9BACT</name>
<dbReference type="Pfam" id="PF03401">
    <property type="entry name" value="TctC"/>
    <property type="match status" value="1"/>
</dbReference>
<dbReference type="CDD" id="cd07012">
    <property type="entry name" value="PBP2_Bug_TTT"/>
    <property type="match status" value="1"/>
</dbReference>
<protein>
    <submittedName>
        <fullName evidence="4">Tripartite tricarboxylate transporter family receptor</fullName>
    </submittedName>
</protein>
<feature type="transmembrane region" description="Helical" evidence="2">
    <location>
        <begin position="405"/>
        <end position="429"/>
    </location>
</feature>
<keyword evidence="2" id="KW-0472">Membrane</keyword>
<dbReference type="InterPro" id="IPR042100">
    <property type="entry name" value="Bug_dom1"/>
</dbReference>